<dbReference type="Gene3D" id="1.20.1440.60">
    <property type="entry name" value="23S rRNA-intervening sequence"/>
    <property type="match status" value="1"/>
</dbReference>
<organism evidence="1 2">
    <name type="scientific">Ohessyouella blattaphilus</name>
    <dbReference type="NCBI Taxonomy" id="2949333"/>
    <lineage>
        <taxon>Bacteria</taxon>
        <taxon>Bacillati</taxon>
        <taxon>Bacillota</taxon>
        <taxon>Clostridia</taxon>
        <taxon>Lachnospirales</taxon>
        <taxon>Lachnospiraceae</taxon>
        <taxon>Ohessyouella</taxon>
    </lineage>
</organism>
<reference evidence="1 2" key="1">
    <citation type="journal article" date="2022" name="Genome Biol. Evol.">
        <title>Host diet, physiology and behaviors set the stage for Lachnospiraceae cladogenesis.</title>
        <authorList>
            <person name="Vera-Ponce De Leon A."/>
            <person name="Schneider M."/>
            <person name="Jahnes B.C."/>
            <person name="Sadowski V."/>
            <person name="Camuy-Velez L.A."/>
            <person name="Duan J."/>
            <person name="Sabree Z.L."/>
        </authorList>
    </citation>
    <scope>NUCLEOTIDE SEQUENCE [LARGE SCALE GENOMIC DNA]</scope>
    <source>
        <strain evidence="1 2">PAL227</strain>
    </source>
</reference>
<dbReference type="Proteomes" id="UP001523565">
    <property type="component" value="Unassembled WGS sequence"/>
</dbReference>
<dbReference type="SUPFAM" id="SSF158446">
    <property type="entry name" value="IVS-encoded protein-like"/>
    <property type="match status" value="1"/>
</dbReference>
<dbReference type="EMBL" id="JAMZFV010000039">
    <property type="protein sequence ID" value="MCP1111486.1"/>
    <property type="molecule type" value="Genomic_DNA"/>
</dbReference>
<protein>
    <submittedName>
        <fullName evidence="1">Four helix bundle protein</fullName>
    </submittedName>
</protein>
<keyword evidence="2" id="KW-1185">Reference proteome</keyword>
<accession>A0ABT1ELT2</accession>
<comment type="caution">
    <text evidence="1">The sequence shown here is derived from an EMBL/GenBank/DDBJ whole genome shotgun (WGS) entry which is preliminary data.</text>
</comment>
<evidence type="ECO:0000313" key="1">
    <source>
        <dbReference type="EMBL" id="MCP1111486.1"/>
    </source>
</evidence>
<sequence>MTVKTTMQKSELTIITKAKDLCSYVMTVTEKSPKRFRFTFVSRLQNLCLEIIESIYRANDLFLGGDGIERRYQARVGYQRKALTALRLLGYMAQISQESNCLTMKQYAIITKEVYDCQNLLGAWMNSDKSRYLKAMKNQCGL</sequence>
<evidence type="ECO:0000313" key="2">
    <source>
        <dbReference type="Proteomes" id="UP001523565"/>
    </source>
</evidence>
<proteinExistence type="predicted"/>
<dbReference type="InterPro" id="IPR055360">
    <property type="entry name" value="bAvd"/>
</dbReference>
<dbReference type="InterPro" id="IPR036583">
    <property type="entry name" value="23S_rRNA_IVS_sf"/>
</dbReference>
<dbReference type="RefSeq" id="WP_262070345.1">
    <property type="nucleotide sequence ID" value="NZ_JAMXOC010000039.1"/>
</dbReference>
<gene>
    <name evidence="1" type="ORF">NK118_14625</name>
</gene>
<name>A0ABT1ELT2_9FIRM</name>
<dbReference type="CDD" id="cd16376">
    <property type="entry name" value="Avd_like"/>
    <property type="match status" value="1"/>
</dbReference>